<gene>
    <name evidence="1" type="ORF">MLD38_002962</name>
</gene>
<evidence type="ECO:0000313" key="1">
    <source>
        <dbReference type="EMBL" id="KAI4384865.1"/>
    </source>
</evidence>
<keyword evidence="2" id="KW-1185">Reference proteome</keyword>
<evidence type="ECO:0000313" key="2">
    <source>
        <dbReference type="Proteomes" id="UP001057402"/>
    </source>
</evidence>
<comment type="caution">
    <text evidence="1">The sequence shown here is derived from an EMBL/GenBank/DDBJ whole genome shotgun (WGS) entry which is preliminary data.</text>
</comment>
<name>A0ACB9S116_9MYRT</name>
<reference evidence="2" key="1">
    <citation type="journal article" date="2023" name="Front. Plant Sci.">
        <title>Chromosomal-level genome assembly of Melastoma candidum provides insights into trichome evolution.</title>
        <authorList>
            <person name="Zhong Y."/>
            <person name="Wu W."/>
            <person name="Sun C."/>
            <person name="Zou P."/>
            <person name="Liu Y."/>
            <person name="Dai S."/>
            <person name="Zhou R."/>
        </authorList>
    </citation>
    <scope>NUCLEOTIDE SEQUENCE [LARGE SCALE GENOMIC DNA]</scope>
</reference>
<proteinExistence type="predicted"/>
<dbReference type="EMBL" id="CM042881">
    <property type="protein sequence ID" value="KAI4384865.1"/>
    <property type="molecule type" value="Genomic_DNA"/>
</dbReference>
<dbReference type="Proteomes" id="UP001057402">
    <property type="component" value="Chromosome 2"/>
</dbReference>
<protein>
    <submittedName>
        <fullName evidence="1">Uncharacterized protein</fullName>
    </submittedName>
</protein>
<sequence length="248" mass="28145">MERDGNLVAGRLGRSGTTATKKRKEQGKGGGSFHGTKKGFSDEQIRLLETMFETETKPEPMKKVELARELGLQPRQVAIWFQNRRARWKSKKLEKEYRVLKCNYDKLLVDFESLKKERQSLLSEFHDLSCMLGRACGGNDPGEDDDSGSRGGDRVEHDVEFIGGHDCFDRKWMLPLRTQDGTPCKVENSTGDRHEVLDMAVDEDNCGSTAGAPEKWCNFVFDELSDYSCTNENDDNNNGSTLWWNFCA</sequence>
<organism evidence="1 2">
    <name type="scientific">Melastoma candidum</name>
    <dbReference type="NCBI Taxonomy" id="119954"/>
    <lineage>
        <taxon>Eukaryota</taxon>
        <taxon>Viridiplantae</taxon>
        <taxon>Streptophyta</taxon>
        <taxon>Embryophyta</taxon>
        <taxon>Tracheophyta</taxon>
        <taxon>Spermatophyta</taxon>
        <taxon>Magnoliopsida</taxon>
        <taxon>eudicotyledons</taxon>
        <taxon>Gunneridae</taxon>
        <taxon>Pentapetalae</taxon>
        <taxon>rosids</taxon>
        <taxon>malvids</taxon>
        <taxon>Myrtales</taxon>
        <taxon>Melastomataceae</taxon>
        <taxon>Melastomatoideae</taxon>
        <taxon>Melastomateae</taxon>
        <taxon>Melastoma</taxon>
    </lineage>
</organism>
<accession>A0ACB9S116</accession>